<accession>A0A1G2P9Q1</accession>
<organism evidence="1 2">
    <name type="scientific">Candidatus Taylorbacteria bacterium RIFCSPLOWO2_12_FULL_44_15c</name>
    <dbReference type="NCBI Taxonomy" id="1802333"/>
    <lineage>
        <taxon>Bacteria</taxon>
        <taxon>Candidatus Tayloriibacteriota</taxon>
    </lineage>
</organism>
<gene>
    <name evidence="1" type="ORF">A3G03_00705</name>
</gene>
<proteinExistence type="predicted"/>
<dbReference type="Proteomes" id="UP000176355">
    <property type="component" value="Unassembled WGS sequence"/>
</dbReference>
<evidence type="ECO:0000313" key="1">
    <source>
        <dbReference type="EMBL" id="OHA44382.1"/>
    </source>
</evidence>
<evidence type="ECO:0000313" key="2">
    <source>
        <dbReference type="Proteomes" id="UP000176355"/>
    </source>
</evidence>
<comment type="caution">
    <text evidence="1">The sequence shown here is derived from an EMBL/GenBank/DDBJ whole genome shotgun (WGS) entry which is preliminary data.</text>
</comment>
<name>A0A1G2P9Q1_9BACT</name>
<reference evidence="1 2" key="1">
    <citation type="journal article" date="2016" name="Nat. Commun.">
        <title>Thousands of microbial genomes shed light on interconnected biogeochemical processes in an aquifer system.</title>
        <authorList>
            <person name="Anantharaman K."/>
            <person name="Brown C.T."/>
            <person name="Hug L.A."/>
            <person name="Sharon I."/>
            <person name="Castelle C.J."/>
            <person name="Probst A.J."/>
            <person name="Thomas B.C."/>
            <person name="Singh A."/>
            <person name="Wilkins M.J."/>
            <person name="Karaoz U."/>
            <person name="Brodie E.L."/>
            <person name="Williams K.H."/>
            <person name="Hubbard S.S."/>
            <person name="Banfield J.F."/>
        </authorList>
    </citation>
    <scope>NUCLEOTIDE SEQUENCE [LARGE SCALE GENOMIC DNA]</scope>
</reference>
<dbReference type="EMBL" id="MHSL01000004">
    <property type="protein sequence ID" value="OHA44382.1"/>
    <property type="molecule type" value="Genomic_DNA"/>
</dbReference>
<protein>
    <submittedName>
        <fullName evidence="1">Uncharacterized protein</fullName>
    </submittedName>
</protein>
<dbReference type="AlphaFoldDB" id="A0A1G2P9Q1"/>
<sequence length="312" mass="34748">MEKDYKKRHQCKLSASFNLMKKIILSTALAIILLFSLSYSYTVSASSVARTCEITGKVTKVTNDDVYFAITKIRSFEAGSNQTCNIMDGATYKFYRPTLLQVHHVFLEGQVIIVGIDKITSMGPGGVVSGDQWTLDTAGSDRLNLPMEFKFVEKTTATDNFIEGRTYTVKELNTNISTTPKKFFTEAHVTYVYKQLPCPPGTEGICEPPRSPYIIISDENTRSSYAQTNKDAVLRVDNYSGDSFKVGGKYRFEVSVRNISNTSIPENEFTLVSVKNINGSDVVTPTVTTTDGPSTKKSFLARAWAWFVGLFR</sequence>
<dbReference type="STRING" id="1802333.A3G03_00705"/>